<dbReference type="InterPro" id="IPR036822">
    <property type="entry name" value="CutC-like_dom_sf"/>
</dbReference>
<evidence type="ECO:0000256" key="1">
    <source>
        <dbReference type="ARBA" id="ARBA00007768"/>
    </source>
</evidence>
<proteinExistence type="inferred from homology"/>
<evidence type="ECO:0000313" key="4">
    <source>
        <dbReference type="Proteomes" id="UP000238164"/>
    </source>
</evidence>
<evidence type="ECO:0000256" key="2">
    <source>
        <dbReference type="ARBA" id="ARBA00019014"/>
    </source>
</evidence>
<reference evidence="3 4" key="1">
    <citation type="submission" date="2018-02" db="EMBL/GenBank/DDBJ databases">
        <authorList>
            <person name="Cohen D.B."/>
            <person name="Kent A.D."/>
        </authorList>
    </citation>
    <scope>NUCLEOTIDE SEQUENCE [LARGE SCALE GENOMIC DNA]</scope>
    <source>
        <strain evidence="3">1</strain>
    </source>
</reference>
<dbReference type="KEGG" id="mgg:MPLG2_3796"/>
<protein>
    <recommendedName>
        <fullName evidence="2">Copper homeostasis protein cutC homolog</fullName>
    </recommendedName>
</protein>
<keyword evidence="4" id="KW-1185">Reference proteome</keyword>
<name>A0A2N9JM35_9ACTN</name>
<dbReference type="GO" id="GO:0005507">
    <property type="term" value="F:copper ion binding"/>
    <property type="evidence" value="ECO:0007669"/>
    <property type="project" value="TreeGrafter"/>
</dbReference>
<dbReference type="RefSeq" id="WP_105187247.1">
    <property type="nucleotide sequence ID" value="NZ_BAAAGO010000067.1"/>
</dbReference>
<dbReference type="Pfam" id="PF03932">
    <property type="entry name" value="CutC"/>
    <property type="match status" value="1"/>
</dbReference>
<sequence length="238" mass="25383">MSGLLEVIALHAADAERAEAGGADRIELCGTLEDGGMSPEPALVEKVRAATSVQLRVMLRLRAGFGTDGGEAVRLRGLIASYLDAGADGMVLGFLNGLGEVDPQVVTELVADGDWPWTFHRAIDSCLYPDRGWAVLRRLPRLDQVLTAGSARGLEHGLEDVLARARADAWQAGVIMAGGGLHPDHVPWLARAGVRAFHIGGPARPLGSYKAYVDPELVGSWRRLIDTEVRHAAGGDER</sequence>
<dbReference type="PANTHER" id="PTHR12598">
    <property type="entry name" value="COPPER HOMEOSTASIS PROTEIN CUTC"/>
    <property type="match status" value="1"/>
</dbReference>
<evidence type="ECO:0000313" key="3">
    <source>
        <dbReference type="EMBL" id="SPD88826.1"/>
    </source>
</evidence>
<organism evidence="3 4">
    <name type="scientific">Micropruina glycogenica</name>
    <dbReference type="NCBI Taxonomy" id="75385"/>
    <lineage>
        <taxon>Bacteria</taxon>
        <taxon>Bacillati</taxon>
        <taxon>Actinomycetota</taxon>
        <taxon>Actinomycetes</taxon>
        <taxon>Propionibacteriales</taxon>
        <taxon>Nocardioidaceae</taxon>
        <taxon>Micropruina</taxon>
    </lineage>
</organism>
<dbReference type="Gene3D" id="3.20.20.380">
    <property type="entry name" value="Copper homeostasis (CutC) domain"/>
    <property type="match status" value="1"/>
</dbReference>
<dbReference type="InterPro" id="IPR005627">
    <property type="entry name" value="CutC-like"/>
</dbReference>
<comment type="similarity">
    <text evidence="1">Belongs to the CutC family.</text>
</comment>
<dbReference type="PANTHER" id="PTHR12598:SF0">
    <property type="entry name" value="COPPER HOMEOSTASIS PROTEIN CUTC HOMOLOG"/>
    <property type="match status" value="1"/>
</dbReference>
<dbReference type="Proteomes" id="UP000238164">
    <property type="component" value="Chromosome 1"/>
</dbReference>
<dbReference type="SUPFAM" id="SSF110395">
    <property type="entry name" value="CutC-like"/>
    <property type="match status" value="1"/>
</dbReference>
<gene>
    <name evidence="3" type="ORF">MPLG2_3796</name>
</gene>
<dbReference type="OrthoDB" id="9815677at2"/>
<accession>A0A2N9JM35</accession>
<dbReference type="AlphaFoldDB" id="A0A2N9JM35"/>
<dbReference type="EMBL" id="LT985188">
    <property type="protein sequence ID" value="SPD88826.1"/>
    <property type="molecule type" value="Genomic_DNA"/>
</dbReference>